<keyword evidence="1" id="KW-0677">Repeat</keyword>
<protein>
    <submittedName>
        <fullName evidence="5 6">Uncharacterized protein</fullName>
    </submittedName>
</protein>
<dbReference type="EnsemblMetazoa" id="CapteT215657">
    <property type="protein sequence ID" value="CapteP215657"/>
    <property type="gene ID" value="CapteG215657"/>
</dbReference>
<dbReference type="SMART" id="SM00248">
    <property type="entry name" value="ANK"/>
    <property type="match status" value="7"/>
</dbReference>
<reference evidence="7" key="1">
    <citation type="submission" date="2012-12" db="EMBL/GenBank/DDBJ databases">
        <authorList>
            <person name="Hellsten U."/>
            <person name="Grimwood J."/>
            <person name="Chapman J.A."/>
            <person name="Shapiro H."/>
            <person name="Aerts A."/>
            <person name="Otillar R.P."/>
            <person name="Terry A.Y."/>
            <person name="Boore J.L."/>
            <person name="Simakov O."/>
            <person name="Marletaz F."/>
            <person name="Cho S.-J."/>
            <person name="Edsinger-Gonzales E."/>
            <person name="Havlak P."/>
            <person name="Kuo D.-H."/>
            <person name="Larsson T."/>
            <person name="Lv J."/>
            <person name="Arendt D."/>
            <person name="Savage R."/>
            <person name="Osoegawa K."/>
            <person name="de Jong P."/>
            <person name="Lindberg D.R."/>
            <person name="Seaver E.C."/>
            <person name="Weisblat D.A."/>
            <person name="Putnam N.H."/>
            <person name="Grigoriev I.V."/>
            <person name="Rokhsar D.S."/>
        </authorList>
    </citation>
    <scope>NUCLEOTIDE SEQUENCE</scope>
    <source>
        <strain evidence="7">I ESC-2004</strain>
    </source>
</reference>
<feature type="repeat" description="ANK" evidence="3">
    <location>
        <begin position="606"/>
        <end position="634"/>
    </location>
</feature>
<feature type="region of interest" description="Disordered" evidence="4">
    <location>
        <begin position="1"/>
        <end position="22"/>
    </location>
</feature>
<feature type="non-terminal residue" evidence="5">
    <location>
        <position position="693"/>
    </location>
</feature>
<dbReference type="HOGENOM" id="CLU_397723_0_0_1"/>
<dbReference type="InterPro" id="IPR002110">
    <property type="entry name" value="Ankyrin_rpt"/>
</dbReference>
<dbReference type="PROSITE" id="PS50088">
    <property type="entry name" value="ANK_REPEAT"/>
    <property type="match status" value="1"/>
</dbReference>
<gene>
    <name evidence="5" type="ORF">CAPTEDRAFT_215657</name>
</gene>
<feature type="compositionally biased region" description="Basic and acidic residues" evidence="4">
    <location>
        <begin position="8"/>
        <end position="22"/>
    </location>
</feature>
<dbReference type="Gene3D" id="1.25.40.20">
    <property type="entry name" value="Ankyrin repeat-containing domain"/>
    <property type="match status" value="2"/>
</dbReference>
<name>R7U064_CAPTE</name>
<dbReference type="Proteomes" id="UP000014760">
    <property type="component" value="Unassembled WGS sequence"/>
</dbReference>
<reference evidence="6" key="3">
    <citation type="submission" date="2015-06" db="UniProtKB">
        <authorList>
            <consortium name="EnsemblMetazoa"/>
        </authorList>
    </citation>
    <scope>IDENTIFICATION</scope>
</reference>
<dbReference type="EMBL" id="AMQN01028000">
    <property type="status" value="NOT_ANNOTATED_CDS"/>
    <property type="molecule type" value="Genomic_DNA"/>
</dbReference>
<dbReference type="EMBL" id="AMQN01028001">
    <property type="status" value="NOT_ANNOTATED_CDS"/>
    <property type="molecule type" value="Genomic_DNA"/>
</dbReference>
<dbReference type="InterPro" id="IPR036770">
    <property type="entry name" value="Ankyrin_rpt-contain_sf"/>
</dbReference>
<evidence type="ECO:0000313" key="5">
    <source>
        <dbReference type="EMBL" id="ELT96595.1"/>
    </source>
</evidence>
<dbReference type="PANTHER" id="PTHR24198:SF165">
    <property type="entry name" value="ANKYRIN REPEAT-CONTAINING PROTEIN-RELATED"/>
    <property type="match status" value="1"/>
</dbReference>
<keyword evidence="7" id="KW-1185">Reference proteome</keyword>
<accession>R7U064</accession>
<evidence type="ECO:0000313" key="6">
    <source>
        <dbReference type="EnsemblMetazoa" id="CapteP215657"/>
    </source>
</evidence>
<evidence type="ECO:0000256" key="2">
    <source>
        <dbReference type="ARBA" id="ARBA00023043"/>
    </source>
</evidence>
<dbReference type="AlphaFoldDB" id="R7U064"/>
<evidence type="ECO:0000256" key="4">
    <source>
        <dbReference type="SAM" id="MobiDB-lite"/>
    </source>
</evidence>
<reference evidence="5 7" key="2">
    <citation type="journal article" date="2013" name="Nature">
        <title>Insights into bilaterian evolution from three spiralian genomes.</title>
        <authorList>
            <person name="Simakov O."/>
            <person name="Marletaz F."/>
            <person name="Cho S.J."/>
            <person name="Edsinger-Gonzales E."/>
            <person name="Havlak P."/>
            <person name="Hellsten U."/>
            <person name="Kuo D.H."/>
            <person name="Larsson T."/>
            <person name="Lv J."/>
            <person name="Arendt D."/>
            <person name="Savage R."/>
            <person name="Osoegawa K."/>
            <person name="de Jong P."/>
            <person name="Grimwood J."/>
            <person name="Chapman J.A."/>
            <person name="Shapiro H."/>
            <person name="Aerts A."/>
            <person name="Otillar R.P."/>
            <person name="Terry A.Y."/>
            <person name="Boore J.L."/>
            <person name="Grigoriev I.V."/>
            <person name="Lindberg D.R."/>
            <person name="Seaver E.C."/>
            <person name="Weisblat D.A."/>
            <person name="Putnam N.H."/>
            <person name="Rokhsar D.S."/>
        </authorList>
    </citation>
    <scope>NUCLEOTIDE SEQUENCE</scope>
    <source>
        <strain evidence="5 7">I ESC-2004</strain>
    </source>
</reference>
<keyword evidence="2 3" id="KW-0040">ANK repeat</keyword>
<organism evidence="5">
    <name type="scientific">Capitella teleta</name>
    <name type="common">Polychaete worm</name>
    <dbReference type="NCBI Taxonomy" id="283909"/>
    <lineage>
        <taxon>Eukaryota</taxon>
        <taxon>Metazoa</taxon>
        <taxon>Spiralia</taxon>
        <taxon>Lophotrochozoa</taxon>
        <taxon>Annelida</taxon>
        <taxon>Polychaeta</taxon>
        <taxon>Sedentaria</taxon>
        <taxon>Scolecida</taxon>
        <taxon>Capitellidae</taxon>
        <taxon>Capitella</taxon>
    </lineage>
</organism>
<dbReference type="SUPFAM" id="SSF48403">
    <property type="entry name" value="Ankyrin repeat"/>
    <property type="match status" value="1"/>
</dbReference>
<evidence type="ECO:0000256" key="1">
    <source>
        <dbReference type="ARBA" id="ARBA00022737"/>
    </source>
</evidence>
<sequence>MHIVDQQPTDRKANVESDKNDQEIDSWIRETEQFSCDYAQGGDEFERLVENLTDLAKHKGFKDLALLDAKEGICYGLAFSHIQSVLTGAQKEFAEALQLLSRSSTVGWLYRGTVYNSLVEPINSSFNDYREYVSLKAGQQVTEGKSLFFDLFAKDHPDSFKYMQILARLNSLNAYQVPDKTFLRTSLKSQDGVKASTVLSPWVLKDTPADQPPFQATREWVMTVTPDGLEGILGCLSKGAYLLGIDEHALSIDIADEAITVFNQNIRLYFLQAKRNEHQSLKMLAKKLHHCLSGSVAETDELTPVPFSIQRIDQPSDDGQEQDQKLKDILKKHGCHVTSWTLGNKARTALELAICADNLESVQSFLPERSLDQEPDQGEPLLMMALSSGAGVDVVKTLVDAGANRDKNREHWEMLREQKADTRPGGRRRLVHRPREGTRDFRKDLLIAAVEGNNLETLRWITSGEFKHLPFGIRGDNSLLKEAIEIGSMDAAKELIRSGLPDRFGQPESDELIKVAINKGAHDIVDTLLADCGWPFFGPDLFQMAITNPDGDLYGEMLSVLLKRMPKGVINSKGRSGKSALYHAVSVQNFTTIRKLFEHGAIITPEGVPPLIAAIETGSLSLVEFLLDKGSSPNKSWSDEKYPLQCAIDGAIKSRKVDIVDLLLNRGTALGYDDFEKAVKAGDLTLVKILLNK</sequence>
<dbReference type="GO" id="GO:0005737">
    <property type="term" value="C:cytoplasm"/>
    <property type="evidence" value="ECO:0007669"/>
    <property type="project" value="TreeGrafter"/>
</dbReference>
<dbReference type="EMBL" id="KB308786">
    <property type="protein sequence ID" value="ELT96595.1"/>
    <property type="molecule type" value="Genomic_DNA"/>
</dbReference>
<proteinExistence type="predicted"/>
<dbReference type="PANTHER" id="PTHR24198">
    <property type="entry name" value="ANKYRIN REPEAT AND PROTEIN KINASE DOMAIN-CONTAINING PROTEIN"/>
    <property type="match status" value="1"/>
</dbReference>
<evidence type="ECO:0000313" key="7">
    <source>
        <dbReference type="Proteomes" id="UP000014760"/>
    </source>
</evidence>
<dbReference type="Pfam" id="PF12796">
    <property type="entry name" value="Ank_2"/>
    <property type="match status" value="1"/>
</dbReference>
<dbReference type="STRING" id="283909.R7U064"/>
<dbReference type="PROSITE" id="PS50297">
    <property type="entry name" value="ANK_REP_REGION"/>
    <property type="match status" value="1"/>
</dbReference>
<evidence type="ECO:0000256" key="3">
    <source>
        <dbReference type="PROSITE-ProRule" id="PRU00023"/>
    </source>
</evidence>